<gene>
    <name evidence="10" type="primary">LOC113869816</name>
</gene>
<accession>A0A8B8M4H0</accession>
<dbReference type="PROSITE" id="PS50811">
    <property type="entry name" value="WRKY"/>
    <property type="match status" value="1"/>
</dbReference>
<dbReference type="SMART" id="SM00774">
    <property type="entry name" value="WRKY"/>
    <property type="match status" value="1"/>
</dbReference>
<evidence type="ECO:0000256" key="2">
    <source>
        <dbReference type="ARBA" id="ARBA00023015"/>
    </source>
</evidence>
<dbReference type="GO" id="GO:0009751">
    <property type="term" value="P:response to salicylic acid"/>
    <property type="evidence" value="ECO:0007669"/>
    <property type="project" value="UniProtKB-ARBA"/>
</dbReference>
<evidence type="ECO:0000313" key="9">
    <source>
        <dbReference type="Proteomes" id="UP000694853"/>
    </source>
</evidence>
<dbReference type="GO" id="GO:0000976">
    <property type="term" value="F:transcription cis-regulatory region binding"/>
    <property type="evidence" value="ECO:0007669"/>
    <property type="project" value="TreeGrafter"/>
</dbReference>
<dbReference type="GO" id="GO:0003700">
    <property type="term" value="F:DNA-binding transcription factor activity"/>
    <property type="evidence" value="ECO:0007669"/>
    <property type="project" value="InterPro"/>
</dbReference>
<dbReference type="GeneID" id="113869816"/>
<evidence type="ECO:0000256" key="7">
    <source>
        <dbReference type="SAM" id="MobiDB-lite"/>
    </source>
</evidence>
<dbReference type="InterPro" id="IPR044810">
    <property type="entry name" value="WRKY_plant"/>
</dbReference>
<reference evidence="10" key="2">
    <citation type="submission" date="2025-08" db="UniProtKB">
        <authorList>
            <consortium name="RefSeq"/>
        </authorList>
    </citation>
    <scope>IDENTIFICATION</scope>
    <source>
        <tissue evidence="10">Young leaves</tissue>
    </source>
</reference>
<evidence type="ECO:0000256" key="6">
    <source>
        <dbReference type="ARBA" id="ARBA00060850"/>
    </source>
</evidence>
<dbReference type="PANTHER" id="PTHR32096:SF36">
    <property type="entry name" value="WRKY TRANSCRIPTION FACTOR 41-RELATED"/>
    <property type="match status" value="1"/>
</dbReference>
<sequence length="332" mass="37691">MESERNREQKALVNELIQGLEIARKLEADLKIPSSVDTRDSLLQRILSCYDKSLLILRWNAFISKPHTMQHATKTSSPESPVSVERSSPRENVPGGVKELKHNPKKRKMVPEWMDHVKVKIESGVEGPYEDGYNWRKYGQKDILGAKYPRNYYRCTFRNTRGCCATKHVQRSDEDATIFDIVYRGSHTCGQGNDAVLPPKSPDIQEKTHGYDSDVVHLHHAHPSQENPTNFSNILTVNQEMAYPFGCMTQDNHTLLPSSVPENDPMLSSISNFLSPHTPETISYFPSLIDKPYPDSDVAWIVSTDTSASNIPIFDFNFSLETEGIYSNFPFN</sequence>
<keyword evidence="5" id="KW-0539">Nucleus</keyword>
<dbReference type="GO" id="GO:0042542">
    <property type="term" value="P:response to hydrogen peroxide"/>
    <property type="evidence" value="ECO:0007669"/>
    <property type="project" value="UniProtKB-ARBA"/>
</dbReference>
<comment type="subcellular location">
    <subcellularLocation>
        <location evidence="1">Nucleus</location>
    </subcellularLocation>
</comment>
<dbReference type="OrthoDB" id="1888929at2759"/>
<dbReference type="KEGG" id="aprc:113869816"/>
<dbReference type="Pfam" id="PF03106">
    <property type="entry name" value="WRKY"/>
    <property type="match status" value="1"/>
</dbReference>
<evidence type="ECO:0000259" key="8">
    <source>
        <dbReference type="PROSITE" id="PS50811"/>
    </source>
</evidence>
<protein>
    <submittedName>
        <fullName evidence="10">Probable WRKY transcription factor 53</fullName>
    </submittedName>
</protein>
<keyword evidence="4" id="KW-0804">Transcription</keyword>
<dbReference type="InterPro" id="IPR036576">
    <property type="entry name" value="WRKY_dom_sf"/>
</dbReference>
<feature type="region of interest" description="Disordered" evidence="7">
    <location>
        <begin position="68"/>
        <end position="95"/>
    </location>
</feature>
<dbReference type="Gene3D" id="2.20.25.80">
    <property type="entry name" value="WRKY domain"/>
    <property type="match status" value="1"/>
</dbReference>
<evidence type="ECO:0000256" key="3">
    <source>
        <dbReference type="ARBA" id="ARBA00023125"/>
    </source>
</evidence>
<keyword evidence="2" id="KW-0805">Transcription regulation</keyword>
<name>A0A8B8M4H0_ABRPR</name>
<evidence type="ECO:0000256" key="5">
    <source>
        <dbReference type="ARBA" id="ARBA00023242"/>
    </source>
</evidence>
<dbReference type="FunFam" id="2.20.25.80:FF:000009">
    <property type="entry name" value="WRKY transcription factor 53"/>
    <property type="match status" value="1"/>
</dbReference>
<proteinExistence type="inferred from homology"/>
<comment type="similarity">
    <text evidence="6">Belongs to the WRKY group III family.</text>
</comment>
<feature type="domain" description="WRKY" evidence="8">
    <location>
        <begin position="124"/>
        <end position="187"/>
    </location>
</feature>
<dbReference type="PANTHER" id="PTHR32096">
    <property type="entry name" value="WRKY TRANSCRIPTION FACTOR 30-RELATED-RELATED"/>
    <property type="match status" value="1"/>
</dbReference>
<evidence type="ECO:0000256" key="4">
    <source>
        <dbReference type="ARBA" id="ARBA00023163"/>
    </source>
</evidence>
<dbReference type="RefSeq" id="XP_027362109.1">
    <property type="nucleotide sequence ID" value="XM_027506308.1"/>
</dbReference>
<feature type="compositionally biased region" description="Low complexity" evidence="7">
    <location>
        <begin position="76"/>
        <end position="86"/>
    </location>
</feature>
<dbReference type="AlphaFoldDB" id="A0A8B8M4H0"/>
<dbReference type="GO" id="GO:0005634">
    <property type="term" value="C:nucleus"/>
    <property type="evidence" value="ECO:0007669"/>
    <property type="project" value="UniProtKB-SubCell"/>
</dbReference>
<keyword evidence="3" id="KW-0238">DNA-binding</keyword>
<dbReference type="GO" id="GO:0010193">
    <property type="term" value="P:response to ozone"/>
    <property type="evidence" value="ECO:0007669"/>
    <property type="project" value="UniProtKB-ARBA"/>
</dbReference>
<organism evidence="9 10">
    <name type="scientific">Abrus precatorius</name>
    <name type="common">Indian licorice</name>
    <name type="synonym">Glycine abrus</name>
    <dbReference type="NCBI Taxonomy" id="3816"/>
    <lineage>
        <taxon>Eukaryota</taxon>
        <taxon>Viridiplantae</taxon>
        <taxon>Streptophyta</taxon>
        <taxon>Embryophyta</taxon>
        <taxon>Tracheophyta</taxon>
        <taxon>Spermatophyta</taxon>
        <taxon>Magnoliopsida</taxon>
        <taxon>eudicotyledons</taxon>
        <taxon>Gunneridae</taxon>
        <taxon>Pentapetalae</taxon>
        <taxon>rosids</taxon>
        <taxon>fabids</taxon>
        <taxon>Fabales</taxon>
        <taxon>Fabaceae</taxon>
        <taxon>Papilionoideae</taxon>
        <taxon>50 kb inversion clade</taxon>
        <taxon>NPAAA clade</taxon>
        <taxon>indigoferoid/millettioid clade</taxon>
        <taxon>Abreae</taxon>
        <taxon>Abrus</taxon>
    </lineage>
</organism>
<dbReference type="Proteomes" id="UP000694853">
    <property type="component" value="Unplaced"/>
</dbReference>
<reference evidence="9" key="1">
    <citation type="journal article" date="2019" name="Toxins">
        <title>Detection of Abrin-Like and Prepropulchellin-Like Toxin Genes and Transcripts Using Whole Genome Sequencing and Full-Length Transcript Sequencing of Abrus precatorius.</title>
        <authorList>
            <person name="Hovde B.T."/>
            <person name="Daligault H.E."/>
            <person name="Hanschen E.R."/>
            <person name="Kunde Y.A."/>
            <person name="Johnson M.B."/>
            <person name="Starkenburg S.R."/>
            <person name="Johnson S.L."/>
        </authorList>
    </citation>
    <scope>NUCLEOTIDE SEQUENCE [LARGE SCALE GENOMIC DNA]</scope>
</reference>
<evidence type="ECO:0000313" key="10">
    <source>
        <dbReference type="RefSeq" id="XP_027362109.1"/>
    </source>
</evidence>
<dbReference type="InterPro" id="IPR003657">
    <property type="entry name" value="WRKY_dom"/>
</dbReference>
<keyword evidence="9" id="KW-1185">Reference proteome</keyword>
<dbReference type="GO" id="GO:0010150">
    <property type="term" value="P:leaf senescence"/>
    <property type="evidence" value="ECO:0007669"/>
    <property type="project" value="UniProtKB-ARBA"/>
</dbReference>
<dbReference type="SUPFAM" id="SSF118290">
    <property type="entry name" value="WRKY DNA-binding domain"/>
    <property type="match status" value="1"/>
</dbReference>
<evidence type="ECO:0000256" key="1">
    <source>
        <dbReference type="ARBA" id="ARBA00004123"/>
    </source>
</evidence>